<gene>
    <name evidence="1" type="ORF">Afe05nite_47700</name>
</gene>
<sequence length="58" mass="6500">MQELVDVASTGKQAKPCCLHCSAELILDDLWGWVHRNGEYLCRDRESGEPLCQPATLI</sequence>
<protein>
    <submittedName>
        <fullName evidence="1">Uncharacterized protein</fullName>
    </submittedName>
</protein>
<evidence type="ECO:0000313" key="1">
    <source>
        <dbReference type="EMBL" id="GIE12930.1"/>
    </source>
</evidence>
<dbReference type="EMBL" id="BOMM01000045">
    <property type="protein sequence ID" value="GIE12930.1"/>
    <property type="molecule type" value="Genomic_DNA"/>
</dbReference>
<evidence type="ECO:0000313" key="2">
    <source>
        <dbReference type="Proteomes" id="UP000598174"/>
    </source>
</evidence>
<proteinExistence type="predicted"/>
<accession>A0A919MHS1</accession>
<reference evidence="1" key="1">
    <citation type="submission" date="2021-01" db="EMBL/GenBank/DDBJ databases">
        <title>Whole genome shotgun sequence of Actinoplanes ferrugineus NBRC 15555.</title>
        <authorList>
            <person name="Komaki H."/>
            <person name="Tamura T."/>
        </authorList>
    </citation>
    <scope>NUCLEOTIDE SEQUENCE</scope>
    <source>
        <strain evidence="1">NBRC 15555</strain>
    </source>
</reference>
<dbReference type="AlphaFoldDB" id="A0A919MHS1"/>
<dbReference type="Proteomes" id="UP000598174">
    <property type="component" value="Unassembled WGS sequence"/>
</dbReference>
<name>A0A919MHS1_9ACTN</name>
<organism evidence="1 2">
    <name type="scientific">Paractinoplanes ferrugineus</name>
    <dbReference type="NCBI Taxonomy" id="113564"/>
    <lineage>
        <taxon>Bacteria</taxon>
        <taxon>Bacillati</taxon>
        <taxon>Actinomycetota</taxon>
        <taxon>Actinomycetes</taxon>
        <taxon>Micromonosporales</taxon>
        <taxon>Micromonosporaceae</taxon>
        <taxon>Paractinoplanes</taxon>
    </lineage>
</organism>
<keyword evidence="2" id="KW-1185">Reference proteome</keyword>
<comment type="caution">
    <text evidence="1">The sequence shown here is derived from an EMBL/GenBank/DDBJ whole genome shotgun (WGS) entry which is preliminary data.</text>
</comment>
<dbReference type="RefSeq" id="WP_203819390.1">
    <property type="nucleotide sequence ID" value="NZ_BAAABP010000063.1"/>
</dbReference>